<evidence type="ECO:0000256" key="1">
    <source>
        <dbReference type="SAM" id="MobiDB-lite"/>
    </source>
</evidence>
<reference evidence="2 3" key="1">
    <citation type="submission" date="2014-04" db="EMBL/GenBank/DDBJ databases">
        <authorList>
            <consortium name="DOE Joint Genome Institute"/>
            <person name="Kuo A."/>
            <person name="Gay G."/>
            <person name="Dore J."/>
            <person name="Kohler A."/>
            <person name="Nagy L.G."/>
            <person name="Floudas D."/>
            <person name="Copeland A."/>
            <person name="Barry K.W."/>
            <person name="Cichocki N."/>
            <person name="Veneault-Fourrey C."/>
            <person name="LaButti K."/>
            <person name="Lindquist E.A."/>
            <person name="Lipzen A."/>
            <person name="Lundell T."/>
            <person name="Morin E."/>
            <person name="Murat C."/>
            <person name="Sun H."/>
            <person name="Tunlid A."/>
            <person name="Henrissat B."/>
            <person name="Grigoriev I.V."/>
            <person name="Hibbett D.S."/>
            <person name="Martin F."/>
            <person name="Nordberg H.P."/>
            <person name="Cantor M.N."/>
            <person name="Hua S.X."/>
        </authorList>
    </citation>
    <scope>NUCLEOTIDE SEQUENCE [LARGE SCALE GENOMIC DNA]</scope>
    <source>
        <strain evidence="3">h7</strain>
    </source>
</reference>
<keyword evidence="3" id="KW-1185">Reference proteome</keyword>
<organism evidence="2 3">
    <name type="scientific">Hebeloma cylindrosporum</name>
    <dbReference type="NCBI Taxonomy" id="76867"/>
    <lineage>
        <taxon>Eukaryota</taxon>
        <taxon>Fungi</taxon>
        <taxon>Dikarya</taxon>
        <taxon>Basidiomycota</taxon>
        <taxon>Agaricomycotina</taxon>
        <taxon>Agaricomycetes</taxon>
        <taxon>Agaricomycetidae</taxon>
        <taxon>Agaricales</taxon>
        <taxon>Agaricineae</taxon>
        <taxon>Hymenogastraceae</taxon>
        <taxon>Hebeloma</taxon>
    </lineage>
</organism>
<evidence type="ECO:0000313" key="3">
    <source>
        <dbReference type="Proteomes" id="UP000053424"/>
    </source>
</evidence>
<dbReference type="Proteomes" id="UP000053424">
    <property type="component" value="Unassembled WGS sequence"/>
</dbReference>
<feature type="region of interest" description="Disordered" evidence="1">
    <location>
        <begin position="1"/>
        <end position="22"/>
    </location>
</feature>
<sequence length="97" mass="11222">MLNILHKVHTPNSRSGTTHDVFWRPRNRTERLQDTSEREWTIVLTDSSRKIATRLLQTLHEKMKANSESRKLAGSDPQQKPGSAHHQKCISKERKAP</sequence>
<dbReference type="HOGENOM" id="CLU_2346941_0_0_1"/>
<feature type="compositionally biased region" description="Basic and acidic residues" evidence="1">
    <location>
        <begin position="62"/>
        <end position="73"/>
    </location>
</feature>
<dbReference type="AlphaFoldDB" id="A0A0C3BZD2"/>
<reference evidence="3" key="2">
    <citation type="submission" date="2015-01" db="EMBL/GenBank/DDBJ databases">
        <title>Evolutionary Origins and Diversification of the Mycorrhizal Mutualists.</title>
        <authorList>
            <consortium name="DOE Joint Genome Institute"/>
            <consortium name="Mycorrhizal Genomics Consortium"/>
            <person name="Kohler A."/>
            <person name="Kuo A."/>
            <person name="Nagy L.G."/>
            <person name="Floudas D."/>
            <person name="Copeland A."/>
            <person name="Barry K.W."/>
            <person name="Cichocki N."/>
            <person name="Veneault-Fourrey C."/>
            <person name="LaButti K."/>
            <person name="Lindquist E.A."/>
            <person name="Lipzen A."/>
            <person name="Lundell T."/>
            <person name="Morin E."/>
            <person name="Murat C."/>
            <person name="Riley R."/>
            <person name="Ohm R."/>
            <person name="Sun H."/>
            <person name="Tunlid A."/>
            <person name="Henrissat B."/>
            <person name="Grigoriev I.V."/>
            <person name="Hibbett D.S."/>
            <person name="Martin F."/>
        </authorList>
    </citation>
    <scope>NUCLEOTIDE SEQUENCE [LARGE SCALE GENOMIC DNA]</scope>
    <source>
        <strain evidence="3">h7</strain>
    </source>
</reference>
<name>A0A0C3BZD2_HEBCY</name>
<evidence type="ECO:0000313" key="2">
    <source>
        <dbReference type="EMBL" id="KIM37394.1"/>
    </source>
</evidence>
<proteinExistence type="predicted"/>
<gene>
    <name evidence="2" type="ORF">M413DRAFT_448460</name>
</gene>
<dbReference type="EMBL" id="KN831797">
    <property type="protein sequence ID" value="KIM37394.1"/>
    <property type="molecule type" value="Genomic_DNA"/>
</dbReference>
<accession>A0A0C3BZD2</accession>
<feature type="region of interest" description="Disordered" evidence="1">
    <location>
        <begin position="62"/>
        <end position="97"/>
    </location>
</feature>
<protein>
    <submittedName>
        <fullName evidence="2">Uncharacterized protein</fullName>
    </submittedName>
</protein>